<name>A0A1Y1S4M4_9MICR</name>
<accession>A0A1Y1S4M4</accession>
<evidence type="ECO:0000313" key="1">
    <source>
        <dbReference type="EMBL" id="ORD93357.1"/>
    </source>
</evidence>
<proteinExistence type="predicted"/>
<dbReference type="AlphaFoldDB" id="A0A1Y1S4M4"/>
<gene>
    <name evidence="1" type="ORF">ECANGB1_87</name>
</gene>
<sequence length="225" mass="25629">MSKVVSRQKLSEVSKVKKKEENAVDWEKRCIELQNQVIMLQGKLEKMNSMIHQIKKTMKSILTFSLSTTSSDSMMEKQNDTTDLQAVLPETNMISSSKQRETLDDSSSFRETNELENTYLYNGSLKKNTSMETKLKKRSGGNTNIEKIVGGARSIIGLCQKYANKEGIFTVYEFEKELGKLFSGIGCDVFDVRGDVIQTEVIDLLKILVRNGYMSETKIIYRYSL</sequence>
<dbReference type="VEuPathDB" id="MicrosporidiaDB:ECANGB1_87"/>
<evidence type="ECO:0000313" key="2">
    <source>
        <dbReference type="Proteomes" id="UP000192639"/>
    </source>
</evidence>
<organism evidence="1 2">
    <name type="scientific">Enterospora canceri</name>
    <dbReference type="NCBI Taxonomy" id="1081671"/>
    <lineage>
        <taxon>Eukaryota</taxon>
        <taxon>Fungi</taxon>
        <taxon>Fungi incertae sedis</taxon>
        <taxon>Microsporidia</taxon>
        <taxon>Enterocytozoonidae</taxon>
        <taxon>Enterospora</taxon>
    </lineage>
</organism>
<keyword evidence="2" id="KW-1185">Reference proteome</keyword>
<dbReference type="Proteomes" id="UP000192639">
    <property type="component" value="Unassembled WGS sequence"/>
</dbReference>
<comment type="caution">
    <text evidence="1">The sequence shown here is derived from an EMBL/GenBank/DDBJ whole genome shotgun (WGS) entry which is preliminary data.</text>
</comment>
<reference evidence="1 2" key="1">
    <citation type="journal article" date="2017" name="Environ. Microbiol.">
        <title>Decay of the glycolytic pathway and adaptation to intranuclear parasitism within Enterocytozoonidae microsporidia.</title>
        <authorList>
            <person name="Wiredu Boakye D."/>
            <person name="Jaroenlak P."/>
            <person name="Prachumwat A."/>
            <person name="Williams T.A."/>
            <person name="Bateman K.S."/>
            <person name="Itsathitphaisarn O."/>
            <person name="Sritunyalucksana K."/>
            <person name="Paszkiewicz K.H."/>
            <person name="Moore K.A."/>
            <person name="Stentiford G.D."/>
            <person name="Williams B.A."/>
        </authorList>
    </citation>
    <scope>NUCLEOTIDE SEQUENCE [LARGE SCALE GENOMIC DNA]</scope>
    <source>
        <strain evidence="1 2">GB1</strain>
    </source>
</reference>
<dbReference type="EMBL" id="LWDP01000100">
    <property type="protein sequence ID" value="ORD93357.1"/>
    <property type="molecule type" value="Genomic_DNA"/>
</dbReference>
<protein>
    <submittedName>
        <fullName evidence="1">Uncharacterized protein</fullName>
    </submittedName>
</protein>